<accession>A0A8B8BZG6</accession>
<dbReference type="KEGG" id="cvn:111114239"/>
<dbReference type="OrthoDB" id="6075608at2759"/>
<dbReference type="AlphaFoldDB" id="A0A8B8BZG6"/>
<dbReference type="RefSeq" id="XP_022308231.1">
    <property type="nucleotide sequence ID" value="XM_022452523.1"/>
</dbReference>
<proteinExistence type="predicted"/>
<gene>
    <name evidence="2" type="primary">LOC111114239</name>
</gene>
<protein>
    <submittedName>
        <fullName evidence="2">Uncharacterized protein LOC111114239</fullName>
    </submittedName>
</protein>
<dbReference type="Proteomes" id="UP000694844">
    <property type="component" value="Chromosome 9"/>
</dbReference>
<keyword evidence="1" id="KW-1185">Reference proteome</keyword>
<dbReference type="GeneID" id="111114239"/>
<reference evidence="2" key="1">
    <citation type="submission" date="2025-08" db="UniProtKB">
        <authorList>
            <consortium name="RefSeq"/>
        </authorList>
    </citation>
    <scope>IDENTIFICATION</scope>
    <source>
        <tissue evidence="2">Whole sample</tissue>
    </source>
</reference>
<sequence length="238" mass="27633">MDMFEDLERENEVLRKDFEELENLIFSKYQESAVIIKTQKTYQRKHSQKLIAELNKQGEALHRDINRLIQRKQFEIDHMNAKQLAALEKQEDSSEDELSPPAKPLLDVPRLIADIPSSEYDYPYNVACLSAAKKWTRCNNEIMKLYNLKGEVLGSVQSKSGNMAEDIAVTQSGGLVYTYNQESSINLYIPLFALNMTRLRSWPSNWITTFEVIKLFAHHNPFIHNDLSYSQELSKRSK</sequence>
<evidence type="ECO:0000313" key="2">
    <source>
        <dbReference type="RefSeq" id="XP_022308231.1"/>
    </source>
</evidence>
<evidence type="ECO:0000313" key="1">
    <source>
        <dbReference type="Proteomes" id="UP000694844"/>
    </source>
</evidence>
<organism evidence="1 2">
    <name type="scientific">Crassostrea virginica</name>
    <name type="common">Eastern oyster</name>
    <dbReference type="NCBI Taxonomy" id="6565"/>
    <lineage>
        <taxon>Eukaryota</taxon>
        <taxon>Metazoa</taxon>
        <taxon>Spiralia</taxon>
        <taxon>Lophotrochozoa</taxon>
        <taxon>Mollusca</taxon>
        <taxon>Bivalvia</taxon>
        <taxon>Autobranchia</taxon>
        <taxon>Pteriomorphia</taxon>
        <taxon>Ostreida</taxon>
        <taxon>Ostreoidea</taxon>
        <taxon>Ostreidae</taxon>
        <taxon>Crassostrea</taxon>
    </lineage>
</organism>
<name>A0A8B8BZG6_CRAVI</name>